<dbReference type="EMBL" id="PPSW01000007">
    <property type="protein sequence ID" value="TLX48274.1"/>
    <property type="molecule type" value="Genomic_DNA"/>
</dbReference>
<dbReference type="PANTHER" id="PTHR43792:SF1">
    <property type="entry name" value="N-ACETYLTRANSFERASE DOMAIN-CONTAINING PROTEIN"/>
    <property type="match status" value="1"/>
</dbReference>
<gene>
    <name evidence="2" type="ORF">C1E24_05605</name>
</gene>
<dbReference type="InterPro" id="IPR051531">
    <property type="entry name" value="N-acetyltransferase"/>
</dbReference>
<reference evidence="2 3" key="1">
    <citation type="submission" date="2018-01" db="EMBL/GenBank/DDBJ databases">
        <title>Co-occurrence of chitin degradation, pigmentation and bioactivity in marine Pseudoalteromonas.</title>
        <authorList>
            <person name="Paulsen S."/>
            <person name="Gram L."/>
            <person name="Machado H."/>
        </authorList>
    </citation>
    <scope>NUCLEOTIDE SEQUENCE [LARGE SCALE GENOMIC DNA]</scope>
    <source>
        <strain evidence="2 3">S3663</strain>
    </source>
</reference>
<name>A0A5R9Q648_9GAMM</name>
<evidence type="ECO:0000259" key="1">
    <source>
        <dbReference type="Pfam" id="PF13302"/>
    </source>
</evidence>
<feature type="domain" description="N-acetyltransferase" evidence="1">
    <location>
        <begin position="8"/>
        <end position="150"/>
    </location>
</feature>
<evidence type="ECO:0000313" key="2">
    <source>
        <dbReference type="EMBL" id="TLX48274.1"/>
    </source>
</evidence>
<organism evidence="2 3">
    <name type="scientific">Pseudoalteromonas phenolica</name>
    <dbReference type="NCBI Taxonomy" id="161398"/>
    <lineage>
        <taxon>Bacteria</taxon>
        <taxon>Pseudomonadati</taxon>
        <taxon>Pseudomonadota</taxon>
        <taxon>Gammaproteobacteria</taxon>
        <taxon>Alteromonadales</taxon>
        <taxon>Pseudoalteromonadaceae</taxon>
        <taxon>Pseudoalteromonas</taxon>
    </lineage>
</organism>
<dbReference type="Pfam" id="PF13302">
    <property type="entry name" value="Acetyltransf_3"/>
    <property type="match status" value="1"/>
</dbReference>
<accession>A0A5R9Q648</accession>
<dbReference type="SUPFAM" id="SSF55729">
    <property type="entry name" value="Acyl-CoA N-acyltransferases (Nat)"/>
    <property type="match status" value="1"/>
</dbReference>
<dbReference type="InterPro" id="IPR016181">
    <property type="entry name" value="Acyl_CoA_acyltransferase"/>
</dbReference>
<proteinExistence type="predicted"/>
<dbReference type="Proteomes" id="UP000309186">
    <property type="component" value="Unassembled WGS sequence"/>
</dbReference>
<dbReference type="InterPro" id="IPR000182">
    <property type="entry name" value="GNAT_dom"/>
</dbReference>
<keyword evidence="2" id="KW-0808">Transferase</keyword>
<evidence type="ECO:0000313" key="3">
    <source>
        <dbReference type="Proteomes" id="UP000309186"/>
    </source>
</evidence>
<dbReference type="PANTHER" id="PTHR43792">
    <property type="entry name" value="GNAT FAMILY, PUTATIVE (AFU_ORTHOLOGUE AFUA_3G00765)-RELATED-RELATED"/>
    <property type="match status" value="1"/>
</dbReference>
<dbReference type="AlphaFoldDB" id="A0A5R9Q648"/>
<comment type="caution">
    <text evidence="2">The sequence shown here is derived from an EMBL/GenBank/DDBJ whole genome shotgun (WGS) entry which is preliminary data.</text>
</comment>
<sequence>MVKLNTERLLLREATLNDAGFIFKLLNQDSFKKNIADKSIKTHKDAEHYIETAFLTPYKLDTFSPYIVCLKSNDKDFRQIGVCGLYKRPALHYPDIGYAFLDQFTGFGYALEAARCVIDYSLNTLGLKYLCALTDPENRASTNLLKKCKFNFETQVILNEEQGVSNLYQLTLK</sequence>
<protein>
    <submittedName>
        <fullName evidence="2">N-acetyltransferase</fullName>
    </submittedName>
</protein>
<dbReference type="GO" id="GO:0016747">
    <property type="term" value="F:acyltransferase activity, transferring groups other than amino-acyl groups"/>
    <property type="evidence" value="ECO:0007669"/>
    <property type="project" value="InterPro"/>
</dbReference>
<dbReference type="OrthoDB" id="9798081at2"/>
<dbReference type="Gene3D" id="3.40.630.30">
    <property type="match status" value="1"/>
</dbReference>